<dbReference type="InterPro" id="IPR001441">
    <property type="entry name" value="UPP_synth-like"/>
</dbReference>
<dbReference type="PANTHER" id="PTHR10291:SF0">
    <property type="entry name" value="DEHYDRODOLICHYL DIPHOSPHATE SYNTHASE 2"/>
    <property type="match status" value="1"/>
</dbReference>
<feature type="binding site" evidence="2">
    <location>
        <position position="71"/>
    </location>
    <ligand>
        <name>substrate</name>
    </ligand>
</feature>
<dbReference type="InterPro" id="IPR018520">
    <property type="entry name" value="UPP_synth-like_CS"/>
</dbReference>
<comment type="subunit">
    <text evidence="2">Homodimer.</text>
</comment>
<dbReference type="GO" id="GO:0016094">
    <property type="term" value="P:polyprenol biosynthetic process"/>
    <property type="evidence" value="ECO:0007669"/>
    <property type="project" value="TreeGrafter"/>
</dbReference>
<organism evidence="4 5">
    <name type="scientific">Candidatus Bacteroides avicola</name>
    <dbReference type="NCBI Taxonomy" id="2838468"/>
    <lineage>
        <taxon>Bacteria</taxon>
        <taxon>Pseudomonadati</taxon>
        <taxon>Bacteroidota</taxon>
        <taxon>Bacteroidia</taxon>
        <taxon>Bacteroidales</taxon>
        <taxon>Bacteroidaceae</taxon>
        <taxon>Bacteroides</taxon>
    </lineage>
</organism>
<feature type="binding site" evidence="2">
    <location>
        <position position="54"/>
    </location>
    <ligand>
        <name>Mg(2+)</name>
        <dbReference type="ChEBI" id="CHEBI:18420"/>
    </ligand>
</feature>
<feature type="region of interest" description="Disordered" evidence="3">
    <location>
        <begin position="1"/>
        <end position="32"/>
    </location>
</feature>
<feature type="binding site" evidence="2">
    <location>
        <position position="105"/>
    </location>
    <ligand>
        <name>substrate</name>
    </ligand>
</feature>
<comment type="similarity">
    <text evidence="2">Belongs to the UPP synthase family.</text>
</comment>
<evidence type="ECO:0000256" key="2">
    <source>
        <dbReference type="HAMAP-Rule" id="MF_01139"/>
    </source>
</evidence>
<feature type="active site" evidence="2">
    <location>
        <position position="54"/>
    </location>
</feature>
<evidence type="ECO:0000256" key="1">
    <source>
        <dbReference type="ARBA" id="ARBA00022679"/>
    </source>
</evidence>
<dbReference type="EC" id="2.5.1.-" evidence="2"/>
<dbReference type="GO" id="GO:0045547">
    <property type="term" value="F:ditrans,polycis-polyprenyl diphosphate synthase [(2E,6E)-farnesyl diphosphate specific] activity"/>
    <property type="evidence" value="ECO:0007669"/>
    <property type="project" value="TreeGrafter"/>
</dbReference>
<sequence length="277" mass="31786">MPEADRRLRTDAPDATNGVGEGKNGRNIKRRDNMSYKEQLDLDRIPAHVAIIMDGNGRWAKQRGRERSYGHQAGAETVHVIAEEAARLGVKYLTLYTFSTENWGRPAEEVTALMGLLFDSIEEETFMKNNIRFRVIGDTEKLPDYVQDRLNACIDHTDCNSGMTLVLALSYSSRWEIAEAGKQLAQAVKEGEVKVEDIDSHVFAQYLATNFMPDPDLLIRTGGELRLSNYLLWQCAYSELYFCDTYWPDFREEEFCKALCDFQKRERRFGKTSEQIV</sequence>
<dbReference type="NCBIfam" id="TIGR00055">
    <property type="entry name" value="uppS"/>
    <property type="match status" value="1"/>
</dbReference>
<dbReference type="SUPFAM" id="SSF64005">
    <property type="entry name" value="Undecaprenyl diphosphate synthase"/>
    <property type="match status" value="1"/>
</dbReference>
<feature type="compositionally biased region" description="Basic and acidic residues" evidence="3">
    <location>
        <begin position="1"/>
        <end position="12"/>
    </location>
</feature>
<dbReference type="PROSITE" id="PS01066">
    <property type="entry name" value="UPP_SYNTHASE"/>
    <property type="match status" value="1"/>
</dbReference>
<dbReference type="Pfam" id="PF01255">
    <property type="entry name" value="Prenyltransf"/>
    <property type="match status" value="1"/>
</dbReference>
<gene>
    <name evidence="4" type="ORF">H9950_00920</name>
</gene>
<feature type="binding site" evidence="2">
    <location>
        <position position="239"/>
    </location>
    <ligand>
        <name>Mg(2+)</name>
        <dbReference type="ChEBI" id="CHEBI:18420"/>
    </ligand>
</feature>
<keyword evidence="1 2" id="KW-0808">Transferase</keyword>
<feature type="binding site" evidence="2">
    <location>
        <position position="220"/>
    </location>
    <ligand>
        <name>substrate</name>
    </ligand>
</feature>
<accession>A0A9D2HSM1</accession>
<dbReference type="Proteomes" id="UP000823862">
    <property type="component" value="Unassembled WGS sequence"/>
</dbReference>
<feature type="binding site" evidence="2">
    <location>
        <begin position="55"/>
        <end position="58"/>
    </location>
    <ligand>
        <name>substrate</name>
    </ligand>
</feature>
<dbReference type="HAMAP" id="MF_01139">
    <property type="entry name" value="ISPT"/>
    <property type="match status" value="1"/>
</dbReference>
<feature type="binding site" evidence="2">
    <location>
        <position position="59"/>
    </location>
    <ligand>
        <name>substrate</name>
    </ligand>
</feature>
<dbReference type="NCBIfam" id="NF011411">
    <property type="entry name" value="PRK14838.1"/>
    <property type="match status" value="1"/>
</dbReference>
<evidence type="ECO:0000313" key="5">
    <source>
        <dbReference type="Proteomes" id="UP000823862"/>
    </source>
</evidence>
<name>A0A9D2HSM1_9BACE</name>
<dbReference type="PANTHER" id="PTHR10291">
    <property type="entry name" value="DEHYDRODOLICHYL DIPHOSPHATE SYNTHASE FAMILY MEMBER"/>
    <property type="match status" value="1"/>
</dbReference>
<keyword evidence="2" id="KW-0479">Metal-binding</keyword>
<evidence type="ECO:0000313" key="4">
    <source>
        <dbReference type="EMBL" id="HJA84760.1"/>
    </source>
</evidence>
<feature type="binding site" evidence="2">
    <location>
        <position position="103"/>
    </location>
    <ligand>
        <name>substrate</name>
    </ligand>
</feature>
<dbReference type="InterPro" id="IPR036424">
    <property type="entry name" value="UPP_synth-like_sf"/>
</dbReference>
<proteinExistence type="inferred from homology"/>
<reference evidence="4" key="1">
    <citation type="journal article" date="2021" name="PeerJ">
        <title>Extensive microbial diversity within the chicken gut microbiome revealed by metagenomics and culture.</title>
        <authorList>
            <person name="Gilroy R."/>
            <person name="Ravi A."/>
            <person name="Getino M."/>
            <person name="Pursley I."/>
            <person name="Horton D.L."/>
            <person name="Alikhan N.F."/>
            <person name="Baker D."/>
            <person name="Gharbi K."/>
            <person name="Hall N."/>
            <person name="Watson M."/>
            <person name="Adriaenssens E.M."/>
            <person name="Foster-Nyarko E."/>
            <person name="Jarju S."/>
            <person name="Secka A."/>
            <person name="Antonio M."/>
            <person name="Oren A."/>
            <person name="Chaudhuri R.R."/>
            <person name="La Ragione R."/>
            <person name="Hildebrand F."/>
            <person name="Pallen M.J."/>
        </authorList>
    </citation>
    <scope>NUCLEOTIDE SEQUENCE</scope>
    <source>
        <strain evidence="4">ChiHjej12B11-9795</strain>
    </source>
</reference>
<dbReference type="NCBIfam" id="NF011405">
    <property type="entry name" value="PRK14830.1"/>
    <property type="match status" value="1"/>
</dbReference>
<evidence type="ECO:0000256" key="3">
    <source>
        <dbReference type="SAM" id="MobiDB-lite"/>
    </source>
</evidence>
<feature type="active site" description="Proton acceptor" evidence="2">
    <location>
        <position position="102"/>
    </location>
</feature>
<comment type="function">
    <text evidence="2">Catalyzes the condensation of isopentenyl diphosphate (IPP) with allylic pyrophosphates generating different type of terpenoids.</text>
</comment>
<keyword evidence="2" id="KW-0460">Magnesium</keyword>
<feature type="binding site" evidence="2">
    <location>
        <begin position="226"/>
        <end position="228"/>
    </location>
    <ligand>
        <name>substrate</name>
    </ligand>
</feature>
<dbReference type="GO" id="GO:0000287">
    <property type="term" value="F:magnesium ion binding"/>
    <property type="evidence" value="ECO:0007669"/>
    <property type="project" value="UniProtKB-UniRule"/>
</dbReference>
<protein>
    <recommendedName>
        <fullName evidence="2">Isoprenyl transferase</fullName>
        <ecNumber evidence="2">2.5.1.-</ecNumber>
    </recommendedName>
</protein>
<comment type="cofactor">
    <cofactor evidence="2">
        <name>Mg(2+)</name>
        <dbReference type="ChEBI" id="CHEBI:18420"/>
    </cofactor>
    <text evidence="2">Binds 2 magnesium ions per subunit.</text>
</comment>
<dbReference type="FunFam" id="3.40.1180.10:FF:000001">
    <property type="entry name" value="(2E,6E)-farnesyl-diphosphate-specific ditrans,polycis-undecaprenyl-diphosphate synthase"/>
    <property type="match status" value="1"/>
</dbReference>
<dbReference type="AlphaFoldDB" id="A0A9D2HSM1"/>
<feature type="binding site" evidence="2">
    <location>
        <position position="67"/>
    </location>
    <ligand>
        <name>substrate</name>
    </ligand>
</feature>
<reference evidence="4" key="2">
    <citation type="submission" date="2021-04" db="EMBL/GenBank/DDBJ databases">
        <authorList>
            <person name="Gilroy R."/>
        </authorList>
    </citation>
    <scope>NUCLEOTIDE SEQUENCE</scope>
    <source>
        <strain evidence="4">ChiHjej12B11-9795</strain>
    </source>
</reference>
<dbReference type="EMBL" id="DWZI01000004">
    <property type="protein sequence ID" value="HJA84760.1"/>
    <property type="molecule type" value="Genomic_DNA"/>
</dbReference>
<dbReference type="CDD" id="cd00475">
    <property type="entry name" value="Cis_IPPS"/>
    <property type="match status" value="1"/>
</dbReference>
<comment type="caution">
    <text evidence="4">The sequence shown here is derived from an EMBL/GenBank/DDBJ whole genome shotgun (WGS) entry which is preliminary data.</text>
</comment>
<feature type="binding site" evidence="2">
    <location>
        <begin position="99"/>
        <end position="101"/>
    </location>
    <ligand>
        <name>substrate</name>
    </ligand>
</feature>
<dbReference type="Gene3D" id="3.40.1180.10">
    <property type="entry name" value="Decaprenyl diphosphate synthase-like"/>
    <property type="match status" value="1"/>
</dbReference>